<dbReference type="Proteomes" id="UP001605036">
    <property type="component" value="Unassembled WGS sequence"/>
</dbReference>
<organism evidence="2 3">
    <name type="scientific">Riccia fluitans</name>
    <dbReference type="NCBI Taxonomy" id="41844"/>
    <lineage>
        <taxon>Eukaryota</taxon>
        <taxon>Viridiplantae</taxon>
        <taxon>Streptophyta</taxon>
        <taxon>Embryophyta</taxon>
        <taxon>Marchantiophyta</taxon>
        <taxon>Marchantiopsida</taxon>
        <taxon>Marchantiidae</taxon>
        <taxon>Marchantiales</taxon>
        <taxon>Ricciaceae</taxon>
        <taxon>Riccia</taxon>
    </lineage>
</organism>
<feature type="compositionally biased region" description="Basic and acidic residues" evidence="1">
    <location>
        <begin position="63"/>
        <end position="79"/>
    </location>
</feature>
<name>A0ABD1XYY2_9MARC</name>
<evidence type="ECO:0000256" key="1">
    <source>
        <dbReference type="SAM" id="MobiDB-lite"/>
    </source>
</evidence>
<keyword evidence="3" id="KW-1185">Reference proteome</keyword>
<reference evidence="2 3" key="1">
    <citation type="submission" date="2024-09" db="EMBL/GenBank/DDBJ databases">
        <title>Chromosome-scale assembly of Riccia fluitans.</title>
        <authorList>
            <person name="Paukszto L."/>
            <person name="Sawicki J."/>
            <person name="Karawczyk K."/>
            <person name="Piernik-Szablinska J."/>
            <person name="Szczecinska M."/>
            <person name="Mazdziarz M."/>
        </authorList>
    </citation>
    <scope>NUCLEOTIDE SEQUENCE [LARGE SCALE GENOMIC DNA]</scope>
    <source>
        <strain evidence="2">Rf_01</strain>
        <tissue evidence="2">Aerial parts of the thallus</tissue>
    </source>
</reference>
<dbReference type="EMBL" id="JBHFFA010000007">
    <property type="protein sequence ID" value="KAL2614165.1"/>
    <property type="molecule type" value="Genomic_DNA"/>
</dbReference>
<feature type="region of interest" description="Disordered" evidence="1">
    <location>
        <begin position="28"/>
        <end position="97"/>
    </location>
</feature>
<dbReference type="AlphaFoldDB" id="A0ABD1XYY2"/>
<proteinExistence type="predicted"/>
<protein>
    <submittedName>
        <fullName evidence="2">Uncharacterized protein</fullName>
    </submittedName>
</protein>
<comment type="caution">
    <text evidence="2">The sequence shown here is derived from an EMBL/GenBank/DDBJ whole genome shotgun (WGS) entry which is preliminary data.</text>
</comment>
<feature type="compositionally biased region" description="Basic residues" evidence="1">
    <location>
        <begin position="28"/>
        <end position="37"/>
    </location>
</feature>
<accession>A0ABD1XYY2</accession>
<gene>
    <name evidence="2" type="ORF">R1flu_025857</name>
</gene>
<sequence>MDRGRWALANLHCYVRDVTVSGFRKKYAGKTKHKTEKPKRQMLEGPQKFPKKFPKKKNRRHRQSLDLLRERNEADEGRRKGVHSFDPNNDTVILGES</sequence>
<feature type="compositionally biased region" description="Basic residues" evidence="1">
    <location>
        <begin position="49"/>
        <end position="62"/>
    </location>
</feature>
<evidence type="ECO:0000313" key="3">
    <source>
        <dbReference type="Proteomes" id="UP001605036"/>
    </source>
</evidence>
<evidence type="ECO:0000313" key="2">
    <source>
        <dbReference type="EMBL" id="KAL2614165.1"/>
    </source>
</evidence>